<name>A0A927GAW9_9BACT</name>
<protein>
    <submittedName>
        <fullName evidence="1">DUF1269 domain-containing protein</fullName>
    </submittedName>
</protein>
<dbReference type="EMBL" id="JACWZY010000068">
    <property type="protein sequence ID" value="MBD2705728.1"/>
    <property type="molecule type" value="Genomic_DNA"/>
</dbReference>
<evidence type="ECO:0000313" key="2">
    <source>
        <dbReference type="Proteomes" id="UP000598820"/>
    </source>
</evidence>
<evidence type="ECO:0000313" key="1">
    <source>
        <dbReference type="EMBL" id="MBD2705728.1"/>
    </source>
</evidence>
<proteinExistence type="predicted"/>
<dbReference type="Proteomes" id="UP000598820">
    <property type="component" value="Unassembled WGS sequence"/>
</dbReference>
<organism evidence="1 2">
    <name type="scientific">Spirosoma profusum</name>
    <dbReference type="NCBI Taxonomy" id="2771354"/>
    <lineage>
        <taxon>Bacteria</taxon>
        <taxon>Pseudomonadati</taxon>
        <taxon>Bacteroidota</taxon>
        <taxon>Cytophagia</taxon>
        <taxon>Cytophagales</taxon>
        <taxon>Cytophagaceae</taxon>
        <taxon>Spirosoma</taxon>
    </lineage>
</organism>
<keyword evidence="2" id="KW-1185">Reference proteome</keyword>
<reference evidence="1" key="1">
    <citation type="submission" date="2020-09" db="EMBL/GenBank/DDBJ databases">
        <authorList>
            <person name="Kim M.K."/>
        </authorList>
    </citation>
    <scope>NUCLEOTIDE SEQUENCE</scope>
    <source>
        <strain evidence="1">BT702</strain>
    </source>
</reference>
<dbReference type="AlphaFoldDB" id="A0A927GAW9"/>
<accession>A0A927GAW9</accession>
<comment type="caution">
    <text evidence="1">The sequence shown here is derived from an EMBL/GenBank/DDBJ whole genome shotgun (WGS) entry which is preliminary data.</text>
</comment>
<gene>
    <name evidence="1" type="ORF">IC229_34290</name>
</gene>
<sequence>MKDAEISNQNATIAVFETYQTVTDTLKKLQRAGYNMSKLSVVGKDNVTKKNPVGYYPAGALWENIKKLPLDSAFFSIPGFGPFFIAGPILNSLQNSLVASLEGDLARSRSSAFEAALISLGIPKNFAFIVEDQVKTGHYLLIAHGTMREVEKANWVFGYAPLRKSSIETAAA</sequence>